<name>I1BQ28_RHIO9</name>
<gene>
    <name evidence="1" type="ORF">RO3G_03012</name>
</gene>
<dbReference type="VEuPathDB" id="FungiDB:RO3G_03012"/>
<dbReference type="Proteomes" id="UP000009138">
    <property type="component" value="Unassembled WGS sequence"/>
</dbReference>
<keyword evidence="2" id="KW-1185">Reference proteome</keyword>
<accession>I1BQ28</accession>
<sequence length="54" mass="6269">MHTYLLSHLSSFWGRILSVKAFVYGIGWNPLLHPQLEMLVNIVHNTTTHTYFLA</sequence>
<dbReference type="InParanoid" id="I1BQ28"/>
<protein>
    <submittedName>
        <fullName evidence="1">Uncharacterized protein</fullName>
    </submittedName>
</protein>
<evidence type="ECO:0000313" key="1">
    <source>
        <dbReference type="EMBL" id="EIE78308.1"/>
    </source>
</evidence>
<reference evidence="1 2" key="1">
    <citation type="journal article" date="2009" name="PLoS Genet.">
        <title>Genomic analysis of the basal lineage fungus Rhizopus oryzae reveals a whole-genome duplication.</title>
        <authorList>
            <person name="Ma L.-J."/>
            <person name="Ibrahim A.S."/>
            <person name="Skory C."/>
            <person name="Grabherr M.G."/>
            <person name="Burger G."/>
            <person name="Butler M."/>
            <person name="Elias M."/>
            <person name="Idnurm A."/>
            <person name="Lang B.F."/>
            <person name="Sone T."/>
            <person name="Abe A."/>
            <person name="Calvo S.E."/>
            <person name="Corrochano L.M."/>
            <person name="Engels R."/>
            <person name="Fu J."/>
            <person name="Hansberg W."/>
            <person name="Kim J.-M."/>
            <person name="Kodira C.D."/>
            <person name="Koehrsen M.J."/>
            <person name="Liu B."/>
            <person name="Miranda-Saavedra D."/>
            <person name="O'Leary S."/>
            <person name="Ortiz-Castellanos L."/>
            <person name="Poulter R."/>
            <person name="Rodriguez-Romero J."/>
            <person name="Ruiz-Herrera J."/>
            <person name="Shen Y.-Q."/>
            <person name="Zeng Q."/>
            <person name="Galagan J."/>
            <person name="Birren B.W."/>
            <person name="Cuomo C.A."/>
            <person name="Wickes B.L."/>
        </authorList>
    </citation>
    <scope>NUCLEOTIDE SEQUENCE [LARGE SCALE GENOMIC DNA]</scope>
    <source>
        <strain evidence="2">RA 99-880 / ATCC MYA-4621 / FGSC 9543 / NRRL 43880</strain>
    </source>
</reference>
<dbReference type="GeneID" id="93609984"/>
<evidence type="ECO:0000313" key="2">
    <source>
        <dbReference type="Proteomes" id="UP000009138"/>
    </source>
</evidence>
<dbReference type="EMBL" id="CH476733">
    <property type="protein sequence ID" value="EIE78308.1"/>
    <property type="molecule type" value="Genomic_DNA"/>
</dbReference>
<organism evidence="1 2">
    <name type="scientific">Rhizopus delemar (strain RA 99-880 / ATCC MYA-4621 / FGSC 9543 / NRRL 43880)</name>
    <name type="common">Mucormycosis agent</name>
    <name type="synonym">Rhizopus arrhizus var. delemar</name>
    <dbReference type="NCBI Taxonomy" id="246409"/>
    <lineage>
        <taxon>Eukaryota</taxon>
        <taxon>Fungi</taxon>
        <taxon>Fungi incertae sedis</taxon>
        <taxon>Mucoromycota</taxon>
        <taxon>Mucoromycotina</taxon>
        <taxon>Mucoromycetes</taxon>
        <taxon>Mucorales</taxon>
        <taxon>Mucorineae</taxon>
        <taxon>Rhizopodaceae</taxon>
        <taxon>Rhizopus</taxon>
    </lineage>
</organism>
<dbReference type="RefSeq" id="XP_067513704.1">
    <property type="nucleotide sequence ID" value="XM_067657603.1"/>
</dbReference>
<dbReference type="AlphaFoldDB" id="I1BQ28"/>
<proteinExistence type="predicted"/>